<evidence type="ECO:0000256" key="2">
    <source>
        <dbReference type="SAM" id="SignalP"/>
    </source>
</evidence>
<protein>
    <submittedName>
        <fullName evidence="3">Uncharacterized protein</fullName>
    </submittedName>
</protein>
<reference evidence="3 4" key="1">
    <citation type="submission" date="2019-02" db="EMBL/GenBank/DDBJ databases">
        <title>Deep-cultivation of Planctomycetes and their phenomic and genomic characterization uncovers novel biology.</title>
        <authorList>
            <person name="Wiegand S."/>
            <person name="Jogler M."/>
            <person name="Boedeker C."/>
            <person name="Pinto D."/>
            <person name="Vollmers J."/>
            <person name="Rivas-Marin E."/>
            <person name="Kohn T."/>
            <person name="Peeters S.H."/>
            <person name="Heuer A."/>
            <person name="Rast P."/>
            <person name="Oberbeckmann S."/>
            <person name="Bunk B."/>
            <person name="Jeske O."/>
            <person name="Meyerdierks A."/>
            <person name="Storesund J.E."/>
            <person name="Kallscheuer N."/>
            <person name="Luecker S."/>
            <person name="Lage O.M."/>
            <person name="Pohl T."/>
            <person name="Merkel B.J."/>
            <person name="Hornburger P."/>
            <person name="Mueller R.-W."/>
            <person name="Bruemmer F."/>
            <person name="Labrenz M."/>
            <person name="Spormann A.M."/>
            <person name="Op Den Camp H."/>
            <person name="Overmann J."/>
            <person name="Amann R."/>
            <person name="Jetten M.S.M."/>
            <person name="Mascher T."/>
            <person name="Medema M.H."/>
            <person name="Devos D.P."/>
            <person name="Kaster A.-K."/>
            <person name="Ovreas L."/>
            <person name="Rohde M."/>
            <person name="Galperin M.Y."/>
            <person name="Jogler C."/>
        </authorList>
    </citation>
    <scope>NUCLEOTIDE SEQUENCE [LARGE SCALE GENOMIC DNA]</scope>
    <source>
        <strain evidence="3 4">V7</strain>
    </source>
</reference>
<evidence type="ECO:0000256" key="1">
    <source>
        <dbReference type="SAM" id="MobiDB-lite"/>
    </source>
</evidence>
<organism evidence="3 4">
    <name type="scientific">Crateriforma conspicua</name>
    <dbReference type="NCBI Taxonomy" id="2527996"/>
    <lineage>
        <taxon>Bacteria</taxon>
        <taxon>Pseudomonadati</taxon>
        <taxon>Planctomycetota</taxon>
        <taxon>Planctomycetia</taxon>
        <taxon>Planctomycetales</taxon>
        <taxon>Planctomycetaceae</taxon>
        <taxon>Crateriforma</taxon>
    </lineage>
</organism>
<feature type="region of interest" description="Disordered" evidence="1">
    <location>
        <begin position="37"/>
        <end position="102"/>
    </location>
</feature>
<feature type="signal peptide" evidence="2">
    <location>
        <begin position="1"/>
        <end position="32"/>
    </location>
</feature>
<evidence type="ECO:0000313" key="4">
    <source>
        <dbReference type="Proteomes" id="UP000316476"/>
    </source>
</evidence>
<sequence length="345" mass="37248" precursor="true">MTFGRPSKVCTKLKRYAALALAGCLFAGADSARGQDIAPGITYGGELPAPVGEPDELSGADAESGAVFDAPSQNDSADAVTDTDNTQRASDSAAPADDSTPEFDQLVQSIDRLSRLIRGLPSSVNRADEWQFTVNQVAQDVRDLADQDDQQSVETIRAMSQSLRLLERSIRDVMSQGMPTDQFNAVRQLRDVLTGEVYAALAPWEQGAGITPETWSPSTRGRVVGRAPIQSGGDRVIARPVMPVPEATIDPYSSYRPSITEEYRYVPARPRFELEIDIPAPPIAPYGVAVPYPPARGYRYGYGPIYGPRDYFYRGYAVPPVPVAPLGGLRIDIPIGPLGPFGIGF</sequence>
<dbReference type="AlphaFoldDB" id="A0A5C6FW67"/>
<name>A0A5C6FW67_9PLAN</name>
<accession>A0A5C6FW67</accession>
<dbReference type="EMBL" id="SJPZ01000001">
    <property type="protein sequence ID" value="TWU67179.1"/>
    <property type="molecule type" value="Genomic_DNA"/>
</dbReference>
<dbReference type="Proteomes" id="UP000316476">
    <property type="component" value="Unassembled WGS sequence"/>
</dbReference>
<feature type="chain" id="PRO_5023124349" evidence="2">
    <location>
        <begin position="33"/>
        <end position="345"/>
    </location>
</feature>
<feature type="compositionally biased region" description="Polar residues" evidence="1">
    <location>
        <begin position="71"/>
        <end position="88"/>
    </location>
</feature>
<proteinExistence type="predicted"/>
<comment type="caution">
    <text evidence="3">The sequence shown here is derived from an EMBL/GenBank/DDBJ whole genome shotgun (WGS) entry which is preliminary data.</text>
</comment>
<gene>
    <name evidence="3" type="ORF">V7x_27520</name>
</gene>
<evidence type="ECO:0000313" key="3">
    <source>
        <dbReference type="EMBL" id="TWU67179.1"/>
    </source>
</evidence>
<feature type="compositionally biased region" description="Low complexity" evidence="1">
    <location>
        <begin position="89"/>
        <end position="98"/>
    </location>
</feature>
<keyword evidence="2" id="KW-0732">Signal</keyword>